<sequence length="304" mass="32200">MSTSVSSILNGAFGLVRRYPRAVAVWAALYLAVSIGTTLVWMPFQMQILAPASTPERAFQDAAPLFAAFGLFGIFALAIQMVLITAAYRAVLRPGESSFAFLRFGMDEIRQIVLAIVMVVGFYALLILGFVALGFGVGFVATAGTAGAVAGVIIAIPLGIAFTCLCIWLAVRLCLAFPLMVLRRSFAIGEAWQLSRGHFWTLFAAFIVVAVLYFVCALVVSSLTTASYMSALMTSGAYAPGAKGEAVRQAALIRDFTAITPLKVIGWLLSGAIGGIFIGLNGGATATAVRDLTGDEEELVRQFS</sequence>
<dbReference type="Proteomes" id="UP000321249">
    <property type="component" value="Unassembled WGS sequence"/>
</dbReference>
<dbReference type="AlphaFoldDB" id="A0A5C6TNZ5"/>
<evidence type="ECO:0008006" key="4">
    <source>
        <dbReference type="Google" id="ProtNLM"/>
    </source>
</evidence>
<accession>A0A5C6TNZ5</accession>
<dbReference type="RefSeq" id="WP_147041725.1">
    <property type="nucleotide sequence ID" value="NZ_BAABIR010000001.1"/>
</dbReference>
<reference evidence="2 3" key="1">
    <citation type="journal article" date="2015" name="J. Microbiol.">
        <title>Sphingosinicella ginsenosidimutans sp. nov., with ginsenoside converting activity.</title>
        <authorList>
            <person name="Kim J.K."/>
            <person name="Kang M.S."/>
            <person name="Park S.C."/>
            <person name="Kim K.M."/>
            <person name="Choi K."/>
            <person name="Yoon M.H."/>
            <person name="Im W.T."/>
        </authorList>
    </citation>
    <scope>NUCLEOTIDE SEQUENCE [LARGE SCALE GENOMIC DNA]</scope>
    <source>
        <strain evidence="2 3">BS-11</strain>
    </source>
</reference>
<keyword evidence="1" id="KW-1133">Transmembrane helix</keyword>
<evidence type="ECO:0000313" key="3">
    <source>
        <dbReference type="Proteomes" id="UP000321249"/>
    </source>
</evidence>
<gene>
    <name evidence="2" type="ORF">FRZ32_00895</name>
</gene>
<dbReference type="EMBL" id="VOQQ01000001">
    <property type="protein sequence ID" value="TXC62337.1"/>
    <property type="molecule type" value="Genomic_DNA"/>
</dbReference>
<protein>
    <recommendedName>
        <fullName evidence="4">Glycerophosphoryl diester phosphodiesterase membrane domain-containing protein</fullName>
    </recommendedName>
</protein>
<keyword evidence="1" id="KW-0472">Membrane</keyword>
<comment type="caution">
    <text evidence="2">The sequence shown here is derived from an EMBL/GenBank/DDBJ whole genome shotgun (WGS) entry which is preliminary data.</text>
</comment>
<evidence type="ECO:0000256" key="1">
    <source>
        <dbReference type="SAM" id="Phobius"/>
    </source>
</evidence>
<feature type="transmembrane region" description="Helical" evidence="1">
    <location>
        <begin position="264"/>
        <end position="284"/>
    </location>
</feature>
<dbReference type="OrthoDB" id="7617808at2"/>
<proteinExistence type="predicted"/>
<feature type="transmembrane region" description="Helical" evidence="1">
    <location>
        <begin position="146"/>
        <end position="179"/>
    </location>
</feature>
<keyword evidence="3" id="KW-1185">Reference proteome</keyword>
<feature type="transmembrane region" description="Helical" evidence="1">
    <location>
        <begin position="23"/>
        <end position="44"/>
    </location>
</feature>
<feature type="transmembrane region" description="Helical" evidence="1">
    <location>
        <begin position="112"/>
        <end position="140"/>
    </location>
</feature>
<keyword evidence="1" id="KW-0812">Transmembrane</keyword>
<feature type="transmembrane region" description="Helical" evidence="1">
    <location>
        <begin position="64"/>
        <end position="91"/>
    </location>
</feature>
<feature type="transmembrane region" description="Helical" evidence="1">
    <location>
        <begin position="199"/>
        <end position="223"/>
    </location>
</feature>
<evidence type="ECO:0000313" key="2">
    <source>
        <dbReference type="EMBL" id="TXC62337.1"/>
    </source>
</evidence>
<name>A0A5C6TNZ5_9SPHN</name>
<organism evidence="2 3">
    <name type="scientific">Allosphingosinicella ginsenosidimutans</name>
    <dbReference type="NCBI Taxonomy" id="1176539"/>
    <lineage>
        <taxon>Bacteria</taxon>
        <taxon>Pseudomonadati</taxon>
        <taxon>Pseudomonadota</taxon>
        <taxon>Alphaproteobacteria</taxon>
        <taxon>Sphingomonadales</taxon>
        <taxon>Sphingomonadaceae</taxon>
        <taxon>Allosphingosinicella</taxon>
    </lineage>
</organism>